<reference evidence="1 2" key="1">
    <citation type="submission" date="2021-06" db="EMBL/GenBank/DDBJ databases">
        <title>Complete genome sequence of Erwinia phage pEa_SNUABM_30.</title>
        <authorList>
            <person name="Kim S.G."/>
            <person name="Park S.C."/>
        </authorList>
    </citation>
    <scope>NUCLEOTIDE SEQUENCE [LARGE SCALE GENOMIC DNA]</scope>
</reference>
<dbReference type="Proteomes" id="UP000827754">
    <property type="component" value="Segment"/>
</dbReference>
<keyword evidence="2" id="KW-1185">Reference proteome</keyword>
<sequence>MFSDPIFKLITDTLRANDNIIYDGQYDVEGGETFRVTFVAKSPAPDNKADIDLSEVFAQFPDGIAIQRIANIEHTKVRNPVGGPGGRIMEEYRGTFLLTVTKANWMKGELGTIESVHVSTDEDASLEDILQLYRKLPQNKQRQFLTCARLLLKGLAL</sequence>
<organism evidence="1 2">
    <name type="scientific">Erwinia phage pEa_SNUABM_30</name>
    <dbReference type="NCBI Taxonomy" id="2869553"/>
    <lineage>
        <taxon>Viruses</taxon>
        <taxon>Duplodnaviria</taxon>
        <taxon>Heunggongvirae</taxon>
        <taxon>Uroviricota</taxon>
        <taxon>Caudoviricetes</taxon>
        <taxon>Alexandravirus</taxon>
        <taxon>Alexandravirus SNUABM30</taxon>
    </lineage>
</organism>
<proteinExistence type="predicted"/>
<accession>A0AAE9BSI5</accession>
<evidence type="ECO:0000313" key="1">
    <source>
        <dbReference type="EMBL" id="UAW53281.1"/>
    </source>
</evidence>
<evidence type="ECO:0000313" key="2">
    <source>
        <dbReference type="Proteomes" id="UP000827754"/>
    </source>
</evidence>
<name>A0AAE9BSI5_9CAUD</name>
<gene>
    <name evidence="1" type="ORF">pEaSNUABM30_00163</name>
</gene>
<dbReference type="EMBL" id="MZ443778">
    <property type="protein sequence ID" value="UAW53281.1"/>
    <property type="molecule type" value="Genomic_DNA"/>
</dbReference>
<protein>
    <submittedName>
        <fullName evidence="1">Uncharacterized protein</fullName>
    </submittedName>
</protein>